<evidence type="ECO:0000313" key="2">
    <source>
        <dbReference type="EMBL" id="SLN16126.1"/>
    </source>
</evidence>
<dbReference type="OrthoDB" id="7267294at2"/>
<dbReference type="EC" id="3.7.1.9" evidence="2"/>
<evidence type="ECO:0000313" key="3">
    <source>
        <dbReference type="Proteomes" id="UP000193862"/>
    </source>
</evidence>
<dbReference type="RefSeq" id="WP_085835050.1">
    <property type="nucleotide sequence ID" value="NZ_FWFS01000001.1"/>
</dbReference>
<dbReference type="InterPro" id="IPR022742">
    <property type="entry name" value="Hydrolase_4"/>
</dbReference>
<dbReference type="Proteomes" id="UP000193862">
    <property type="component" value="Unassembled WGS sequence"/>
</dbReference>
<gene>
    <name evidence="2" type="primary">xylF</name>
    <name evidence="2" type="ORF">AQS8620_00307</name>
</gene>
<dbReference type="PANTHER" id="PTHR43194:SF2">
    <property type="entry name" value="PEROXISOMAL MEMBRANE PROTEIN LPX1"/>
    <property type="match status" value="1"/>
</dbReference>
<dbReference type="InterPro" id="IPR000073">
    <property type="entry name" value="AB_hydrolase_1"/>
</dbReference>
<dbReference type="PANTHER" id="PTHR43194">
    <property type="entry name" value="HYDROLASE ALPHA/BETA FOLD FAMILY"/>
    <property type="match status" value="1"/>
</dbReference>
<reference evidence="2 3" key="1">
    <citation type="submission" date="2017-03" db="EMBL/GenBank/DDBJ databases">
        <authorList>
            <person name="Afonso C.L."/>
            <person name="Miller P.J."/>
            <person name="Scott M.A."/>
            <person name="Spackman E."/>
            <person name="Goraichik I."/>
            <person name="Dimitrov K.M."/>
            <person name="Suarez D.L."/>
            <person name="Swayne D.E."/>
        </authorList>
    </citation>
    <scope>NUCLEOTIDE SEQUENCE [LARGE SCALE GENOMIC DNA]</scope>
    <source>
        <strain evidence="2 3">CECT 8620</strain>
    </source>
</reference>
<protein>
    <submittedName>
        <fullName evidence="2">2-hydroxymuconate semialdehyde hydrolase</fullName>
        <ecNumber evidence="2">3.7.1.9</ecNumber>
    </submittedName>
</protein>
<proteinExistence type="predicted"/>
<keyword evidence="3" id="KW-1185">Reference proteome</keyword>
<dbReference type="AlphaFoldDB" id="A0A1Y5RFA4"/>
<accession>A0A1Y5RFA4</accession>
<feature type="domain" description="Serine aminopeptidase S33" evidence="1">
    <location>
        <begin position="76"/>
        <end position="284"/>
    </location>
</feature>
<evidence type="ECO:0000259" key="1">
    <source>
        <dbReference type="Pfam" id="PF12146"/>
    </source>
</evidence>
<dbReference type="PRINTS" id="PR00111">
    <property type="entry name" value="ABHYDROLASE"/>
</dbReference>
<name>A0A1Y5RFA4_9RHOB</name>
<dbReference type="InterPro" id="IPR050228">
    <property type="entry name" value="Carboxylesterase_BioH"/>
</dbReference>
<dbReference type="SUPFAM" id="SSF53474">
    <property type="entry name" value="alpha/beta-Hydrolases"/>
    <property type="match status" value="1"/>
</dbReference>
<dbReference type="GO" id="GO:0018775">
    <property type="term" value="F:2-hydroxymuconate-semialdehyde hydrolase activity"/>
    <property type="evidence" value="ECO:0007669"/>
    <property type="project" value="UniProtKB-EC"/>
</dbReference>
<dbReference type="Pfam" id="PF12146">
    <property type="entry name" value="Hydrolase_4"/>
    <property type="match status" value="1"/>
</dbReference>
<dbReference type="EMBL" id="FWFS01000001">
    <property type="protein sequence ID" value="SLN16126.1"/>
    <property type="molecule type" value="Genomic_DNA"/>
</dbReference>
<organism evidence="2 3">
    <name type="scientific">Aquimixticola soesokkakensis</name>
    <dbReference type="NCBI Taxonomy" id="1519096"/>
    <lineage>
        <taxon>Bacteria</taxon>
        <taxon>Pseudomonadati</taxon>
        <taxon>Pseudomonadota</taxon>
        <taxon>Alphaproteobacteria</taxon>
        <taxon>Rhodobacterales</taxon>
        <taxon>Paracoccaceae</taxon>
        <taxon>Aquimixticola</taxon>
    </lineage>
</organism>
<sequence>MIGLGVVVLVAVLVALPFLIEWRRPGIKPLRDRLGVDQLDLPAGVTRIKWVGPNAATAKGPIAVCLSDNTTPLIAFEYLSAELVEQGYRVLCYDYWGRGLSDTVDGAQTTEFFVDQLDGVLQALGVERDITLVGYGMGAGIALAFAAERAEDVERVVLLAPTVLETHLSRAERFCRDVPVLGDWAALVLPLLLPAQLGTDRDLAAWRRVVQQRRGYQKSVLSARRHILRDDFSFDLKELRALYVPVLAIWGGVDRVVPIRALGQMAEIGRSVRQEVVETAGHDLPLSHPSQVAKLIAQFVNDTQG</sequence>
<dbReference type="Gene3D" id="3.40.50.1820">
    <property type="entry name" value="alpha/beta hydrolase"/>
    <property type="match status" value="1"/>
</dbReference>
<keyword evidence="2" id="KW-0378">Hydrolase</keyword>
<dbReference type="InterPro" id="IPR029058">
    <property type="entry name" value="AB_hydrolase_fold"/>
</dbReference>